<protein>
    <submittedName>
        <fullName evidence="4">Putative membrane protein YkoI</fullName>
    </submittedName>
</protein>
<feature type="chain" id="PRO_5039231283" evidence="2">
    <location>
        <begin position="36"/>
        <end position="232"/>
    </location>
</feature>
<feature type="compositionally biased region" description="Low complexity" evidence="1">
    <location>
        <begin position="214"/>
        <end position="232"/>
    </location>
</feature>
<feature type="compositionally biased region" description="Low complexity" evidence="1">
    <location>
        <begin position="55"/>
        <end position="75"/>
    </location>
</feature>
<evidence type="ECO:0000259" key="3">
    <source>
        <dbReference type="Pfam" id="PF03413"/>
    </source>
</evidence>
<evidence type="ECO:0000256" key="2">
    <source>
        <dbReference type="SAM" id="SignalP"/>
    </source>
</evidence>
<feature type="region of interest" description="Disordered" evidence="1">
    <location>
        <begin position="46"/>
        <end position="154"/>
    </location>
</feature>
<feature type="domain" description="PepSY" evidence="3">
    <location>
        <begin position="156"/>
        <end position="209"/>
    </location>
</feature>
<feature type="compositionally biased region" description="Basic and acidic residues" evidence="1">
    <location>
        <begin position="196"/>
        <end position="205"/>
    </location>
</feature>
<feature type="compositionally biased region" description="Basic and acidic residues" evidence="1">
    <location>
        <begin position="174"/>
        <end position="184"/>
    </location>
</feature>
<dbReference type="Gene3D" id="3.10.450.40">
    <property type="match status" value="2"/>
</dbReference>
<comment type="caution">
    <text evidence="4">The sequence shown here is derived from an EMBL/GenBank/DDBJ whole genome shotgun (WGS) entry which is preliminary data.</text>
</comment>
<dbReference type="AlphaFoldDB" id="A0A3N1CW02"/>
<sequence length="232" mass="24100">MCIRVQGEYSMPAKTVLALAFAATTAAGMSGGAVAAFADDAVRAPGAVQATETASPMPSSPESPGASPSAGPSESFTAPDVTAEQAISKAMEKQQDSTIASAKLESEAGTETWQVETLTKDDKWHQVTVDATTGEVTEDKESSESKQSTAVKDAKIKATDAIAKATEQQPGTVKELEFKEKDSKGSWTVEVVDDQGMTHEVKVDAETGEATMQPAETPTMSPTESPATSPTP</sequence>
<evidence type="ECO:0000313" key="4">
    <source>
        <dbReference type="EMBL" id="ROO85479.1"/>
    </source>
</evidence>
<feature type="domain" description="PepSY" evidence="3">
    <location>
        <begin position="81"/>
        <end position="139"/>
    </location>
</feature>
<reference evidence="4 5" key="1">
    <citation type="submission" date="2018-11" db="EMBL/GenBank/DDBJ databases">
        <title>Sequencing the genomes of 1000 actinobacteria strains.</title>
        <authorList>
            <person name="Klenk H.-P."/>
        </authorList>
    </citation>
    <scope>NUCLEOTIDE SEQUENCE [LARGE SCALE GENOMIC DNA]</scope>
    <source>
        <strain evidence="4 5">DSM 44254</strain>
    </source>
</reference>
<dbReference type="Proteomes" id="UP000272400">
    <property type="component" value="Unassembled WGS sequence"/>
</dbReference>
<feature type="signal peptide" evidence="2">
    <location>
        <begin position="1"/>
        <end position="35"/>
    </location>
</feature>
<name>A0A3N1CW02_9ACTN</name>
<organism evidence="4 5">
    <name type="scientific">Actinocorallia herbida</name>
    <dbReference type="NCBI Taxonomy" id="58109"/>
    <lineage>
        <taxon>Bacteria</taxon>
        <taxon>Bacillati</taxon>
        <taxon>Actinomycetota</taxon>
        <taxon>Actinomycetes</taxon>
        <taxon>Streptosporangiales</taxon>
        <taxon>Thermomonosporaceae</taxon>
        <taxon>Actinocorallia</taxon>
    </lineage>
</organism>
<gene>
    <name evidence="4" type="ORF">EDD29_3024</name>
</gene>
<evidence type="ECO:0000256" key="1">
    <source>
        <dbReference type="SAM" id="MobiDB-lite"/>
    </source>
</evidence>
<dbReference type="EMBL" id="RJKE01000001">
    <property type="protein sequence ID" value="ROO85479.1"/>
    <property type="molecule type" value="Genomic_DNA"/>
</dbReference>
<proteinExistence type="predicted"/>
<evidence type="ECO:0000313" key="5">
    <source>
        <dbReference type="Proteomes" id="UP000272400"/>
    </source>
</evidence>
<keyword evidence="5" id="KW-1185">Reference proteome</keyword>
<dbReference type="Pfam" id="PF03413">
    <property type="entry name" value="PepSY"/>
    <property type="match status" value="2"/>
</dbReference>
<dbReference type="InterPro" id="IPR025711">
    <property type="entry name" value="PepSY"/>
</dbReference>
<feature type="region of interest" description="Disordered" evidence="1">
    <location>
        <begin position="166"/>
        <end position="232"/>
    </location>
</feature>
<accession>A0A3N1CW02</accession>
<dbReference type="OrthoDB" id="9795161at2"/>
<keyword evidence="2" id="KW-0732">Signal</keyword>